<feature type="domain" description="Recombinase" evidence="3">
    <location>
        <begin position="163"/>
        <end position="306"/>
    </location>
</feature>
<feature type="coiled-coil region" evidence="1">
    <location>
        <begin position="438"/>
        <end position="472"/>
    </location>
</feature>
<dbReference type="PROSITE" id="PS51737">
    <property type="entry name" value="RECOMBINASE_DNA_BIND"/>
    <property type="match status" value="1"/>
</dbReference>
<dbReference type="InterPro" id="IPR006119">
    <property type="entry name" value="Resolv_N"/>
</dbReference>
<dbReference type="PROSITE" id="PS51736">
    <property type="entry name" value="RECOMBINASES_3"/>
    <property type="match status" value="1"/>
</dbReference>
<name>A0A0U1L151_9FIRM</name>
<dbReference type="Gene3D" id="3.90.1750.20">
    <property type="entry name" value="Putative Large Serine Recombinase, Chain B, Domain 2"/>
    <property type="match status" value="1"/>
</dbReference>
<dbReference type="InterPro" id="IPR025827">
    <property type="entry name" value="Zn_ribbon_recom_dom"/>
</dbReference>
<dbReference type="SMART" id="SM00857">
    <property type="entry name" value="Resolvase"/>
    <property type="match status" value="1"/>
</dbReference>
<protein>
    <submittedName>
        <fullName evidence="4">Site-specific recombinase</fullName>
    </submittedName>
</protein>
<dbReference type="Pfam" id="PF07508">
    <property type="entry name" value="Recombinase"/>
    <property type="match status" value="1"/>
</dbReference>
<dbReference type="Pfam" id="PF00239">
    <property type="entry name" value="Resolvase"/>
    <property type="match status" value="1"/>
</dbReference>
<dbReference type="RefSeq" id="WP_021168050.1">
    <property type="nucleotide sequence ID" value="NZ_CTRP01000012.1"/>
</dbReference>
<sequence length="517" mass="60777">MKVAIYCRLSEEDKNKQLETDDSESIQNQKSMLIQYAMDRQWNIYNIYSDDDYTGSDRNRPAFNQLLDDAKNHKFDIVLCKTQSRFTRELELVEKYIHTLFPLWRIRFVSVVDNADTEVKGNKKARQINGLINEWYLEDMSENIKSVLTNKRKNGAHIGSFALYGYQKDPNQKGHLIIDEDAAKVVREVFTLFSQGYGKTAIARILNDRGIPNPTEHKRLKNLRYKQPKTQNSTLWKYFAISDMLTNEIYIGNMVQGKYGSISYKTKENKPIPKEQWIKVKGTHSPIIDRELWDNVQELVREKAKPFIIGTIGIFAKKARCMYCDYVMRSTKSHDRYYLKCETKHVAKDACIGAFIPVEELENAVISELRKIITEYLDKDELEQQVSFNNNLSEKREKLKVEIATFEKKASEYAKGIKDLYLDKVKGIISESEFLQFSKEFYTEKERLEKVAMEAKEKQEAIDRKMQSADNRRQIIEEYIDITKLNREMTVKLIDFIYVGRRNPETKQIPIEIHWNF</sequence>
<reference evidence="5" key="1">
    <citation type="submission" date="2015-03" db="EMBL/GenBank/DDBJ databases">
        <authorList>
            <person name="Nijsse Bart"/>
        </authorList>
    </citation>
    <scope>NUCLEOTIDE SEQUENCE [LARGE SCALE GENOMIC DNA]</scope>
</reference>
<dbReference type="InterPro" id="IPR050639">
    <property type="entry name" value="SSR_resolvase"/>
</dbReference>
<dbReference type="SUPFAM" id="SSF53041">
    <property type="entry name" value="Resolvase-like"/>
    <property type="match status" value="1"/>
</dbReference>
<dbReference type="GO" id="GO:0000150">
    <property type="term" value="F:DNA strand exchange activity"/>
    <property type="evidence" value="ECO:0007669"/>
    <property type="project" value="InterPro"/>
</dbReference>
<evidence type="ECO:0000259" key="3">
    <source>
        <dbReference type="PROSITE" id="PS51737"/>
    </source>
</evidence>
<organism evidence="4 5">
    <name type="scientific">Sporomusa ovata</name>
    <dbReference type="NCBI Taxonomy" id="2378"/>
    <lineage>
        <taxon>Bacteria</taxon>
        <taxon>Bacillati</taxon>
        <taxon>Bacillota</taxon>
        <taxon>Negativicutes</taxon>
        <taxon>Selenomonadales</taxon>
        <taxon>Sporomusaceae</taxon>
        <taxon>Sporomusa</taxon>
    </lineage>
</organism>
<gene>
    <name evidence="4" type="ORF">SpAn4DRAFT_2497</name>
</gene>
<evidence type="ECO:0000256" key="1">
    <source>
        <dbReference type="SAM" id="Coils"/>
    </source>
</evidence>
<keyword evidence="1" id="KW-0175">Coiled coil</keyword>
<dbReference type="EMBL" id="CTRP01000012">
    <property type="protein sequence ID" value="CQR73265.1"/>
    <property type="molecule type" value="Genomic_DNA"/>
</dbReference>
<dbReference type="InterPro" id="IPR036162">
    <property type="entry name" value="Resolvase-like_N_sf"/>
</dbReference>
<evidence type="ECO:0000259" key="2">
    <source>
        <dbReference type="PROSITE" id="PS51736"/>
    </source>
</evidence>
<dbReference type="Proteomes" id="UP000049855">
    <property type="component" value="Unassembled WGS sequence"/>
</dbReference>
<accession>A0A0U1L151</accession>
<dbReference type="PANTHER" id="PTHR30461">
    <property type="entry name" value="DNA-INVERTASE FROM LAMBDOID PROPHAGE"/>
    <property type="match status" value="1"/>
</dbReference>
<proteinExistence type="predicted"/>
<dbReference type="PANTHER" id="PTHR30461:SF23">
    <property type="entry name" value="DNA RECOMBINASE-RELATED"/>
    <property type="match status" value="1"/>
</dbReference>
<dbReference type="Pfam" id="PF13408">
    <property type="entry name" value="Zn_ribbon_recom"/>
    <property type="match status" value="1"/>
</dbReference>
<evidence type="ECO:0000313" key="5">
    <source>
        <dbReference type="Proteomes" id="UP000049855"/>
    </source>
</evidence>
<feature type="domain" description="Resolvase/invertase-type recombinase catalytic" evidence="2">
    <location>
        <begin position="2"/>
        <end position="155"/>
    </location>
</feature>
<dbReference type="InterPro" id="IPR011109">
    <property type="entry name" value="DNA_bind_recombinase_dom"/>
</dbReference>
<dbReference type="InterPro" id="IPR038109">
    <property type="entry name" value="DNA_bind_recomb_sf"/>
</dbReference>
<dbReference type="Gene3D" id="3.40.50.1390">
    <property type="entry name" value="Resolvase, N-terminal catalytic domain"/>
    <property type="match status" value="1"/>
</dbReference>
<keyword evidence="5" id="KW-1185">Reference proteome</keyword>
<dbReference type="GO" id="GO:0003677">
    <property type="term" value="F:DNA binding"/>
    <property type="evidence" value="ECO:0007669"/>
    <property type="project" value="InterPro"/>
</dbReference>
<evidence type="ECO:0000313" key="4">
    <source>
        <dbReference type="EMBL" id="CQR73265.1"/>
    </source>
</evidence>
<dbReference type="AlphaFoldDB" id="A0A0U1L151"/>